<evidence type="ECO:0000256" key="10">
    <source>
        <dbReference type="RuleBase" id="RU003826"/>
    </source>
</evidence>
<gene>
    <name evidence="9" type="primary">thiE</name>
    <name evidence="13" type="ORF">SAMN06269250_4010</name>
</gene>
<comment type="function">
    <text evidence="9">Condenses 4-methyl-5-(beta-hydroxyethyl)thiazole monophosphate (THZ-P) and 2-methyl-4-amino-5-hydroxymethyl pyrimidine pyrophosphate (HMP-PP) to form thiamine monophosphate (TMP).</text>
</comment>
<dbReference type="NCBIfam" id="NF000736">
    <property type="entry name" value="PRK00043.2-3"/>
    <property type="match status" value="1"/>
</dbReference>
<protein>
    <recommendedName>
        <fullName evidence="9">Thiamine-phosphate synthase</fullName>
        <shortName evidence="9">TP synthase</shortName>
        <shortName evidence="9">TPS</shortName>
        <ecNumber evidence="9">2.5.1.3</ecNumber>
    </recommendedName>
    <alternativeName>
        <fullName evidence="9">Thiamine-phosphate pyrophosphorylase</fullName>
        <shortName evidence="9">TMP pyrophosphorylase</shortName>
        <shortName evidence="9">TMP-PPase</shortName>
    </alternativeName>
</protein>
<feature type="binding site" evidence="9">
    <location>
        <position position="63"/>
    </location>
    <ligand>
        <name>4-amino-2-methyl-5-(diphosphooxymethyl)pyrimidine</name>
        <dbReference type="ChEBI" id="CHEBI:57841"/>
    </ligand>
</feature>
<dbReference type="InterPro" id="IPR013785">
    <property type="entry name" value="Aldolase_TIM"/>
</dbReference>
<dbReference type="Pfam" id="PF02581">
    <property type="entry name" value="TMP-TENI"/>
    <property type="match status" value="1"/>
</dbReference>
<accession>A0A286GAI0</accession>
<dbReference type="GO" id="GO:0009228">
    <property type="term" value="P:thiamine biosynthetic process"/>
    <property type="evidence" value="ECO:0007669"/>
    <property type="project" value="UniProtKB-KW"/>
</dbReference>
<comment type="catalytic activity">
    <reaction evidence="6 9 10">
        <text>4-methyl-5-(2-phosphooxyethyl)-thiazole + 4-amino-2-methyl-5-(diphosphooxymethyl)pyrimidine + H(+) = thiamine phosphate + diphosphate</text>
        <dbReference type="Rhea" id="RHEA:22328"/>
        <dbReference type="ChEBI" id="CHEBI:15378"/>
        <dbReference type="ChEBI" id="CHEBI:33019"/>
        <dbReference type="ChEBI" id="CHEBI:37575"/>
        <dbReference type="ChEBI" id="CHEBI:57841"/>
        <dbReference type="ChEBI" id="CHEBI:58296"/>
        <dbReference type="EC" id="2.5.1.3"/>
    </reaction>
</comment>
<dbReference type="UniPathway" id="UPA00060">
    <property type="reaction ID" value="UER00141"/>
</dbReference>
<dbReference type="HAMAP" id="MF_00097">
    <property type="entry name" value="TMP_synthase"/>
    <property type="match status" value="1"/>
</dbReference>
<feature type="domain" description="Thiamine phosphate synthase/TenI" evidence="12">
    <location>
        <begin position="15"/>
        <end position="187"/>
    </location>
</feature>
<evidence type="ECO:0000256" key="4">
    <source>
        <dbReference type="ARBA" id="ARBA00022842"/>
    </source>
</evidence>
<dbReference type="OrthoDB" id="9812206at2"/>
<evidence type="ECO:0000256" key="6">
    <source>
        <dbReference type="ARBA" id="ARBA00047334"/>
    </source>
</evidence>
<keyword evidence="4 9" id="KW-0460">Magnesium</keyword>
<feature type="binding site" evidence="9">
    <location>
        <begin position="128"/>
        <end position="130"/>
    </location>
    <ligand>
        <name>2-[(2R,5Z)-2-carboxy-4-methylthiazol-5(2H)-ylidene]ethyl phosphate</name>
        <dbReference type="ChEBI" id="CHEBI:62899"/>
    </ligand>
</feature>
<dbReference type="GO" id="GO:0009229">
    <property type="term" value="P:thiamine diphosphate biosynthetic process"/>
    <property type="evidence" value="ECO:0007669"/>
    <property type="project" value="UniProtKB-UniRule"/>
</dbReference>
<dbReference type="Gene3D" id="3.20.20.70">
    <property type="entry name" value="Aldolase class I"/>
    <property type="match status" value="1"/>
</dbReference>
<comment type="catalytic activity">
    <reaction evidence="8 9 10">
        <text>2-[(2R,5Z)-2-carboxy-4-methylthiazol-5(2H)-ylidene]ethyl phosphate + 4-amino-2-methyl-5-(diphosphooxymethyl)pyrimidine + 2 H(+) = thiamine phosphate + CO2 + diphosphate</text>
        <dbReference type="Rhea" id="RHEA:47844"/>
        <dbReference type="ChEBI" id="CHEBI:15378"/>
        <dbReference type="ChEBI" id="CHEBI:16526"/>
        <dbReference type="ChEBI" id="CHEBI:33019"/>
        <dbReference type="ChEBI" id="CHEBI:37575"/>
        <dbReference type="ChEBI" id="CHEBI:57841"/>
        <dbReference type="ChEBI" id="CHEBI:62899"/>
        <dbReference type="EC" id="2.5.1.3"/>
    </reaction>
</comment>
<keyword evidence="2 9" id="KW-0808">Transferase</keyword>
<evidence type="ECO:0000259" key="12">
    <source>
        <dbReference type="Pfam" id="PF02581"/>
    </source>
</evidence>
<reference evidence="14" key="1">
    <citation type="submission" date="2017-09" db="EMBL/GenBank/DDBJ databases">
        <authorList>
            <person name="Varghese N."/>
            <person name="Submissions S."/>
        </authorList>
    </citation>
    <scope>NUCLEOTIDE SEQUENCE [LARGE SCALE GENOMIC DNA]</scope>
    <source>
        <strain evidence="14">DSM 29961</strain>
    </source>
</reference>
<dbReference type="AlphaFoldDB" id="A0A286GAI0"/>
<comment type="caution">
    <text evidence="9">Lacks conserved residue(s) required for the propagation of feature annotation.</text>
</comment>
<feature type="binding site" evidence="9">
    <location>
        <position position="83"/>
    </location>
    <ligand>
        <name>Mg(2+)</name>
        <dbReference type="ChEBI" id="CHEBI:18420"/>
    </ligand>
</feature>
<dbReference type="RefSeq" id="WP_097127737.1">
    <property type="nucleotide sequence ID" value="NZ_OCNH01000003.1"/>
</dbReference>
<keyword evidence="3 9" id="KW-0479">Metal-binding</keyword>
<keyword evidence="14" id="KW-1185">Reference proteome</keyword>
<feature type="binding site" evidence="9">
    <location>
        <position position="64"/>
    </location>
    <ligand>
        <name>Mg(2+)</name>
        <dbReference type="ChEBI" id="CHEBI:18420"/>
    </ligand>
</feature>
<evidence type="ECO:0000313" key="14">
    <source>
        <dbReference type="Proteomes" id="UP000219452"/>
    </source>
</evidence>
<dbReference type="GO" id="GO:0004789">
    <property type="term" value="F:thiamine-phosphate diphosphorylase activity"/>
    <property type="evidence" value="ECO:0007669"/>
    <property type="project" value="UniProtKB-UniRule"/>
</dbReference>
<dbReference type="EC" id="2.5.1.3" evidence="9"/>
<comment type="cofactor">
    <cofactor evidence="9">
        <name>Mg(2+)</name>
        <dbReference type="ChEBI" id="CHEBI:18420"/>
    </cofactor>
    <text evidence="9">Binds 1 Mg(2+) ion per subunit.</text>
</comment>
<sequence>MSHATISPLQYITTRPEEAEVTCRAGADWIQLRLKNRSYADWKAIALETLAVCRQYRAKLILNDNPLLAADIGADGVHLGQEDMPIPEARALLGDKFIIGGTANTLETILAHQRDGVNYVGLGPFRFTTTKAELSPILGLEGYRRILTALLHQQISLPIIAIGGITLADVPALLETGVYGVAVSSAITGAADPVAQTRLFLSQLTTSTSFFE</sequence>
<evidence type="ECO:0000256" key="3">
    <source>
        <dbReference type="ARBA" id="ARBA00022723"/>
    </source>
</evidence>
<dbReference type="InterPro" id="IPR034291">
    <property type="entry name" value="TMP_synthase"/>
</dbReference>
<feature type="binding site" evidence="9">
    <location>
        <begin position="31"/>
        <end position="35"/>
    </location>
    <ligand>
        <name>4-amino-2-methyl-5-(diphosphooxymethyl)pyrimidine</name>
        <dbReference type="ChEBI" id="CHEBI:57841"/>
    </ligand>
</feature>
<dbReference type="SUPFAM" id="SSF51391">
    <property type="entry name" value="Thiamin phosphate synthase"/>
    <property type="match status" value="1"/>
</dbReference>
<name>A0A286GAI0_9BACT</name>
<evidence type="ECO:0000256" key="1">
    <source>
        <dbReference type="ARBA" id="ARBA00005165"/>
    </source>
</evidence>
<evidence type="ECO:0000256" key="11">
    <source>
        <dbReference type="RuleBase" id="RU004253"/>
    </source>
</evidence>
<evidence type="ECO:0000256" key="9">
    <source>
        <dbReference type="HAMAP-Rule" id="MF_00097"/>
    </source>
</evidence>
<evidence type="ECO:0000313" key="13">
    <source>
        <dbReference type="EMBL" id="SOD92501.1"/>
    </source>
</evidence>
<feature type="binding site" evidence="9">
    <location>
        <position position="164"/>
    </location>
    <ligand>
        <name>2-[(2R,5Z)-2-carboxy-4-methylthiazol-5(2H)-ylidene]ethyl phosphate</name>
        <dbReference type="ChEBI" id="CHEBI:62899"/>
    </ligand>
</feature>
<comment type="similarity">
    <text evidence="9 10">Belongs to the thiamine-phosphate synthase family.</text>
</comment>
<dbReference type="GO" id="GO:0000287">
    <property type="term" value="F:magnesium ion binding"/>
    <property type="evidence" value="ECO:0007669"/>
    <property type="project" value="UniProtKB-UniRule"/>
</dbReference>
<dbReference type="PANTHER" id="PTHR20857">
    <property type="entry name" value="THIAMINE-PHOSPHATE PYROPHOSPHORYLASE"/>
    <property type="match status" value="1"/>
</dbReference>
<feature type="binding site" evidence="9">
    <location>
        <position position="102"/>
    </location>
    <ligand>
        <name>4-amino-2-methyl-5-(diphosphooxymethyl)pyrimidine</name>
        <dbReference type="ChEBI" id="CHEBI:57841"/>
    </ligand>
</feature>
<organism evidence="13 14">
    <name type="scientific">Spirosoma fluviale</name>
    <dbReference type="NCBI Taxonomy" id="1597977"/>
    <lineage>
        <taxon>Bacteria</taxon>
        <taxon>Pseudomonadati</taxon>
        <taxon>Bacteroidota</taxon>
        <taxon>Cytophagia</taxon>
        <taxon>Cytophagales</taxon>
        <taxon>Cytophagaceae</taxon>
        <taxon>Spirosoma</taxon>
    </lineage>
</organism>
<evidence type="ECO:0000256" key="8">
    <source>
        <dbReference type="ARBA" id="ARBA00047883"/>
    </source>
</evidence>
<dbReference type="NCBIfam" id="TIGR00693">
    <property type="entry name" value="thiE"/>
    <property type="match status" value="1"/>
</dbReference>
<proteinExistence type="inferred from homology"/>
<dbReference type="EMBL" id="OCNH01000003">
    <property type="protein sequence ID" value="SOD92501.1"/>
    <property type="molecule type" value="Genomic_DNA"/>
</dbReference>
<comment type="catalytic activity">
    <reaction evidence="7 9 10">
        <text>2-(2-carboxy-4-methylthiazol-5-yl)ethyl phosphate + 4-amino-2-methyl-5-(diphosphooxymethyl)pyrimidine + 2 H(+) = thiamine phosphate + CO2 + diphosphate</text>
        <dbReference type="Rhea" id="RHEA:47848"/>
        <dbReference type="ChEBI" id="CHEBI:15378"/>
        <dbReference type="ChEBI" id="CHEBI:16526"/>
        <dbReference type="ChEBI" id="CHEBI:33019"/>
        <dbReference type="ChEBI" id="CHEBI:37575"/>
        <dbReference type="ChEBI" id="CHEBI:57841"/>
        <dbReference type="ChEBI" id="CHEBI:62890"/>
        <dbReference type="EC" id="2.5.1.3"/>
    </reaction>
</comment>
<dbReference type="GO" id="GO:0005737">
    <property type="term" value="C:cytoplasm"/>
    <property type="evidence" value="ECO:0007669"/>
    <property type="project" value="TreeGrafter"/>
</dbReference>
<keyword evidence="5 9" id="KW-0784">Thiamine biosynthesis</keyword>
<comment type="pathway">
    <text evidence="1 9 11">Cofactor biosynthesis; thiamine diphosphate biosynthesis; thiamine phosphate from 4-amino-2-methyl-5-diphosphomethylpyrimidine and 4-methyl-5-(2-phosphoethyl)-thiazole: step 1/1.</text>
</comment>
<evidence type="ECO:0000256" key="2">
    <source>
        <dbReference type="ARBA" id="ARBA00022679"/>
    </source>
</evidence>
<dbReference type="InterPro" id="IPR036206">
    <property type="entry name" value="ThiamineP_synth_sf"/>
</dbReference>
<feature type="binding site" evidence="9">
    <location>
        <position position="131"/>
    </location>
    <ligand>
        <name>4-amino-2-methyl-5-(diphosphooxymethyl)pyrimidine</name>
        <dbReference type="ChEBI" id="CHEBI:57841"/>
    </ligand>
</feature>
<evidence type="ECO:0000256" key="7">
    <source>
        <dbReference type="ARBA" id="ARBA00047851"/>
    </source>
</evidence>
<dbReference type="Proteomes" id="UP000219452">
    <property type="component" value="Unassembled WGS sequence"/>
</dbReference>
<dbReference type="PANTHER" id="PTHR20857:SF15">
    <property type="entry name" value="THIAMINE-PHOSPHATE SYNTHASE"/>
    <property type="match status" value="1"/>
</dbReference>
<dbReference type="CDD" id="cd00564">
    <property type="entry name" value="TMP_TenI"/>
    <property type="match status" value="1"/>
</dbReference>
<evidence type="ECO:0000256" key="5">
    <source>
        <dbReference type="ARBA" id="ARBA00022977"/>
    </source>
</evidence>
<dbReference type="InterPro" id="IPR022998">
    <property type="entry name" value="ThiamineP_synth_TenI"/>
</dbReference>